<proteinExistence type="predicted"/>
<gene>
    <name evidence="1" type="ORF">K437DRAFT_1284</name>
</gene>
<dbReference type="Proteomes" id="UP000027361">
    <property type="component" value="Unassembled WGS sequence"/>
</dbReference>
<dbReference type="HOGENOM" id="CLU_2005487_0_0_1"/>
<sequence length="124" mass="13425">MPTVANPPASSSPTDIDIAIAKLTAYRNVVGFVVVSRPSREDAKYAVIRSGGQEFEGTTGESKMRAVVRLVKTSVSDLNARMGEIENVQDSTMSFIRLRSDRSEVLIVPSTEFVLAVLHVSTVV</sequence>
<dbReference type="Gene3D" id="3.30.450.30">
    <property type="entry name" value="Dynein light chain 2a, cytoplasmic"/>
    <property type="match status" value="1"/>
</dbReference>
<keyword evidence="2" id="KW-1185">Reference proteome</keyword>
<dbReference type="RefSeq" id="XP_013246348.1">
    <property type="nucleotide sequence ID" value="XM_013390894.1"/>
</dbReference>
<dbReference type="EMBL" id="JMSN01000001">
    <property type="protein sequence ID" value="KDN53550.1"/>
    <property type="molecule type" value="Genomic_DNA"/>
</dbReference>
<dbReference type="InParanoid" id="A0A066WS84"/>
<evidence type="ECO:0000313" key="2">
    <source>
        <dbReference type="Proteomes" id="UP000027361"/>
    </source>
</evidence>
<evidence type="ECO:0008006" key="3">
    <source>
        <dbReference type="Google" id="ProtNLM"/>
    </source>
</evidence>
<dbReference type="STRING" id="1037660.A0A066WS84"/>
<comment type="caution">
    <text evidence="1">The sequence shown here is derived from an EMBL/GenBank/DDBJ whole genome shotgun (WGS) entry which is preliminary data.</text>
</comment>
<accession>A0A066WS84</accession>
<dbReference type="SUPFAM" id="SSF103196">
    <property type="entry name" value="Roadblock/LC7 domain"/>
    <property type="match status" value="1"/>
</dbReference>
<dbReference type="GeneID" id="25261446"/>
<evidence type="ECO:0000313" key="1">
    <source>
        <dbReference type="EMBL" id="KDN53550.1"/>
    </source>
</evidence>
<dbReference type="AlphaFoldDB" id="A0A066WS84"/>
<protein>
    <recommendedName>
        <fullName evidence="3">Roadblock/LAMTOR2 domain-containing protein</fullName>
    </recommendedName>
</protein>
<organism evidence="1 2">
    <name type="scientific">Tilletiaria anomala (strain ATCC 24038 / CBS 436.72 / UBC 951)</name>
    <dbReference type="NCBI Taxonomy" id="1037660"/>
    <lineage>
        <taxon>Eukaryota</taxon>
        <taxon>Fungi</taxon>
        <taxon>Dikarya</taxon>
        <taxon>Basidiomycota</taxon>
        <taxon>Ustilaginomycotina</taxon>
        <taxon>Exobasidiomycetes</taxon>
        <taxon>Georgefischeriales</taxon>
        <taxon>Tilletiariaceae</taxon>
        <taxon>Tilletiaria</taxon>
    </lineage>
</organism>
<name>A0A066WS84_TILAU</name>
<dbReference type="OrthoDB" id="9985637at2759"/>
<reference evidence="1 2" key="1">
    <citation type="submission" date="2014-05" db="EMBL/GenBank/DDBJ databases">
        <title>Draft genome sequence of a rare smut relative, Tilletiaria anomala UBC 951.</title>
        <authorList>
            <consortium name="DOE Joint Genome Institute"/>
            <person name="Toome M."/>
            <person name="Kuo A."/>
            <person name="Henrissat B."/>
            <person name="Lipzen A."/>
            <person name="Tritt A."/>
            <person name="Yoshinaga Y."/>
            <person name="Zane M."/>
            <person name="Barry K."/>
            <person name="Grigoriev I.V."/>
            <person name="Spatafora J.W."/>
            <person name="Aimea M.C."/>
        </authorList>
    </citation>
    <scope>NUCLEOTIDE SEQUENCE [LARGE SCALE GENOMIC DNA]</scope>
    <source>
        <strain evidence="1 2">UBC 951</strain>
    </source>
</reference>